<dbReference type="Pfam" id="PF02466">
    <property type="entry name" value="Tim17"/>
    <property type="match status" value="1"/>
</dbReference>
<keyword evidence="4 5" id="KW-0472">Membrane</keyword>
<sequence length="131" mass="13731">MAGAAIGGVGGFYNGLRSTTLAGHTGKLRRTQLLNYVMKQGSASANTLGVIALMYSGFGVILSWGRGTDDEMNTLAAATATGLLYKSTAGLKKCAIGGGIGLALASVYCFWTARDRLQGFRQEYNPAKWKG</sequence>
<evidence type="ECO:0000256" key="2">
    <source>
        <dbReference type="ARBA" id="ARBA00022692"/>
    </source>
</evidence>
<dbReference type="GO" id="GO:0008320">
    <property type="term" value="F:protein transmembrane transporter activity"/>
    <property type="evidence" value="ECO:0007669"/>
    <property type="project" value="TreeGrafter"/>
</dbReference>
<evidence type="ECO:0000256" key="1">
    <source>
        <dbReference type="ARBA" id="ARBA00004141"/>
    </source>
</evidence>
<feature type="transmembrane region" description="Helical" evidence="5">
    <location>
        <begin position="45"/>
        <end position="65"/>
    </location>
</feature>
<evidence type="ECO:0000256" key="4">
    <source>
        <dbReference type="ARBA" id="ARBA00023136"/>
    </source>
</evidence>
<dbReference type="InterPro" id="IPR045238">
    <property type="entry name" value="Tim23-like"/>
</dbReference>
<evidence type="ECO:0008006" key="8">
    <source>
        <dbReference type="Google" id="ProtNLM"/>
    </source>
</evidence>
<evidence type="ECO:0000313" key="7">
    <source>
        <dbReference type="Proteomes" id="UP001233999"/>
    </source>
</evidence>
<dbReference type="AlphaFoldDB" id="A0AAD8AFG2"/>
<dbReference type="EMBL" id="JASPKZ010001615">
    <property type="protein sequence ID" value="KAJ9597362.1"/>
    <property type="molecule type" value="Genomic_DNA"/>
</dbReference>
<dbReference type="GO" id="GO:0005744">
    <property type="term" value="C:TIM23 mitochondrial import inner membrane translocase complex"/>
    <property type="evidence" value="ECO:0007669"/>
    <property type="project" value="TreeGrafter"/>
</dbReference>
<dbReference type="GO" id="GO:0030150">
    <property type="term" value="P:protein import into mitochondrial matrix"/>
    <property type="evidence" value="ECO:0007669"/>
    <property type="project" value="TreeGrafter"/>
</dbReference>
<accession>A0AAD8AFG2</accession>
<comment type="subcellular location">
    <subcellularLocation>
        <location evidence="1">Membrane</location>
        <topology evidence="1">Multi-pass membrane protein</topology>
    </subcellularLocation>
</comment>
<dbReference type="PANTHER" id="PTHR15371">
    <property type="entry name" value="TIM23"/>
    <property type="match status" value="1"/>
</dbReference>
<comment type="caution">
    <text evidence="6">The sequence shown here is derived from an EMBL/GenBank/DDBJ whole genome shotgun (WGS) entry which is preliminary data.</text>
</comment>
<gene>
    <name evidence="6" type="ORF">L9F63_011751</name>
</gene>
<evidence type="ECO:0000313" key="6">
    <source>
        <dbReference type="EMBL" id="KAJ9597362.1"/>
    </source>
</evidence>
<dbReference type="PANTHER" id="PTHR15371:SF0">
    <property type="entry name" value="SD19278P"/>
    <property type="match status" value="1"/>
</dbReference>
<keyword evidence="7" id="KW-1185">Reference proteome</keyword>
<dbReference type="Proteomes" id="UP001233999">
    <property type="component" value="Unassembled WGS sequence"/>
</dbReference>
<feature type="transmembrane region" description="Helical" evidence="5">
    <location>
        <begin position="95"/>
        <end position="113"/>
    </location>
</feature>
<evidence type="ECO:0000256" key="5">
    <source>
        <dbReference type="SAM" id="Phobius"/>
    </source>
</evidence>
<keyword evidence="3 5" id="KW-1133">Transmembrane helix</keyword>
<protein>
    <recommendedName>
        <fullName evidence="8">Mitochondrial import inner membrane translocase subunit Tim23</fullName>
    </recommendedName>
</protein>
<evidence type="ECO:0000256" key="3">
    <source>
        <dbReference type="ARBA" id="ARBA00022989"/>
    </source>
</evidence>
<reference evidence="6" key="2">
    <citation type="submission" date="2023-05" db="EMBL/GenBank/DDBJ databases">
        <authorList>
            <person name="Fouks B."/>
        </authorList>
    </citation>
    <scope>NUCLEOTIDE SEQUENCE</scope>
    <source>
        <strain evidence="6">Stay&amp;Tobe</strain>
        <tissue evidence="6">Testes</tissue>
    </source>
</reference>
<name>A0AAD8AFG2_DIPPU</name>
<keyword evidence="2 5" id="KW-0812">Transmembrane</keyword>
<organism evidence="6 7">
    <name type="scientific">Diploptera punctata</name>
    <name type="common">Pacific beetle cockroach</name>
    <dbReference type="NCBI Taxonomy" id="6984"/>
    <lineage>
        <taxon>Eukaryota</taxon>
        <taxon>Metazoa</taxon>
        <taxon>Ecdysozoa</taxon>
        <taxon>Arthropoda</taxon>
        <taxon>Hexapoda</taxon>
        <taxon>Insecta</taxon>
        <taxon>Pterygota</taxon>
        <taxon>Neoptera</taxon>
        <taxon>Polyneoptera</taxon>
        <taxon>Dictyoptera</taxon>
        <taxon>Blattodea</taxon>
        <taxon>Blaberoidea</taxon>
        <taxon>Blaberidae</taxon>
        <taxon>Diplopterinae</taxon>
        <taxon>Diploptera</taxon>
    </lineage>
</organism>
<proteinExistence type="predicted"/>
<reference evidence="6" key="1">
    <citation type="journal article" date="2023" name="IScience">
        <title>Live-bearing cockroach genome reveals convergent evolutionary mechanisms linked to viviparity in insects and beyond.</title>
        <authorList>
            <person name="Fouks B."/>
            <person name="Harrison M.C."/>
            <person name="Mikhailova A.A."/>
            <person name="Marchal E."/>
            <person name="English S."/>
            <person name="Carruthers M."/>
            <person name="Jennings E.C."/>
            <person name="Chiamaka E.L."/>
            <person name="Frigard R.A."/>
            <person name="Pippel M."/>
            <person name="Attardo G.M."/>
            <person name="Benoit J.B."/>
            <person name="Bornberg-Bauer E."/>
            <person name="Tobe S.S."/>
        </authorList>
    </citation>
    <scope>NUCLEOTIDE SEQUENCE</scope>
    <source>
        <strain evidence="6">Stay&amp;Tobe</strain>
    </source>
</reference>